<accession>A0ABV4K5Z5</accession>
<dbReference type="EMBL" id="JBGLYH010000067">
    <property type="protein sequence ID" value="MEZ7198399.1"/>
    <property type="molecule type" value="Genomic_DNA"/>
</dbReference>
<organism evidence="2 3">
    <name type="scientific">Pseudodesulfovibrio karagichevae</name>
    <dbReference type="NCBI Taxonomy" id="3239305"/>
    <lineage>
        <taxon>Bacteria</taxon>
        <taxon>Pseudomonadati</taxon>
        <taxon>Thermodesulfobacteriota</taxon>
        <taxon>Desulfovibrionia</taxon>
        <taxon>Desulfovibrionales</taxon>
        <taxon>Desulfovibrionaceae</taxon>
    </lineage>
</organism>
<dbReference type="RefSeq" id="WP_371387890.1">
    <property type="nucleotide sequence ID" value="NZ_JBGLYH010000067.1"/>
</dbReference>
<evidence type="ECO:0000256" key="1">
    <source>
        <dbReference type="SAM" id="SignalP"/>
    </source>
</evidence>
<dbReference type="Proteomes" id="UP001568698">
    <property type="component" value="Unassembled WGS sequence"/>
</dbReference>
<proteinExistence type="predicted"/>
<protein>
    <recommendedName>
        <fullName evidence="4">Lipoprotein</fullName>
    </recommendedName>
</protein>
<keyword evidence="1" id="KW-0732">Signal</keyword>
<gene>
    <name evidence="2" type="ORF">AB6M95_16740</name>
</gene>
<feature type="signal peptide" evidence="1">
    <location>
        <begin position="1"/>
        <end position="18"/>
    </location>
</feature>
<sequence length="156" mass="17214">MKRILLAAAMTAMISLLAACGAQKNDLDSGWAMVKQGDCAGAQVYLDNTIAQPESAMDLAYAYYLKGQCAEKASDYATAYENFYAAKIVACYVVSHQTHVNMDTYARSDYCQRIIPAKLEALSAKIDDPAKVEHIEGKVNGILRADYLKRFDKRVN</sequence>
<evidence type="ECO:0000313" key="2">
    <source>
        <dbReference type="EMBL" id="MEZ7198399.1"/>
    </source>
</evidence>
<comment type="caution">
    <text evidence="2">The sequence shown here is derived from an EMBL/GenBank/DDBJ whole genome shotgun (WGS) entry which is preliminary data.</text>
</comment>
<evidence type="ECO:0000313" key="3">
    <source>
        <dbReference type="Proteomes" id="UP001568698"/>
    </source>
</evidence>
<dbReference type="PROSITE" id="PS51257">
    <property type="entry name" value="PROKAR_LIPOPROTEIN"/>
    <property type="match status" value="1"/>
</dbReference>
<name>A0ABV4K5Z5_9BACT</name>
<evidence type="ECO:0008006" key="4">
    <source>
        <dbReference type="Google" id="ProtNLM"/>
    </source>
</evidence>
<keyword evidence="3" id="KW-1185">Reference proteome</keyword>
<reference evidence="2 3" key="1">
    <citation type="submission" date="2024-08" db="EMBL/GenBank/DDBJ databases">
        <title>Sulfate-reducing bacteria isolated from formation water of the oil field in Kazakhstan and description of Pseudodesulfovibrio sp.</title>
        <authorList>
            <person name="Bidzhieva S.K."/>
            <person name="Tourova T.P."/>
            <person name="Grouzdev D.S."/>
            <person name="Beletsky A.V."/>
            <person name="Sokolova D.S."/>
            <person name="Samigullina S.R."/>
            <person name="Poltaraus A.B."/>
            <person name="Avtukh A.N."/>
            <person name="Tereshina V.M."/>
            <person name="Zhaparov N.S."/>
            <person name="Mardanov A.V."/>
            <person name="Nazina T.N."/>
        </authorList>
    </citation>
    <scope>NUCLEOTIDE SEQUENCE [LARGE SCALE GENOMIC DNA]</scope>
    <source>
        <strain evidence="2 3">9FUS</strain>
    </source>
</reference>
<feature type="chain" id="PRO_5047065845" description="Lipoprotein" evidence="1">
    <location>
        <begin position="19"/>
        <end position="156"/>
    </location>
</feature>